<keyword evidence="1" id="KW-0812">Transmembrane</keyword>
<feature type="transmembrane region" description="Helical" evidence="1">
    <location>
        <begin position="101"/>
        <end position="121"/>
    </location>
</feature>
<dbReference type="OrthoDB" id="9812409at2"/>
<protein>
    <recommendedName>
        <fullName evidence="2">DUF4126 domain-containing protein</fullName>
    </recommendedName>
</protein>
<keyword evidence="4" id="KW-1185">Reference proteome</keyword>
<dbReference type="STRING" id="1108812.AWC16_08750"/>
<dbReference type="Proteomes" id="UP000193866">
    <property type="component" value="Unassembled WGS sequence"/>
</dbReference>
<feature type="transmembrane region" description="Helical" evidence="1">
    <location>
        <begin position="47"/>
        <end position="65"/>
    </location>
</feature>
<gene>
    <name evidence="3" type="ORF">AWC16_08750</name>
</gene>
<comment type="caution">
    <text evidence="3">The sequence shown here is derived from an EMBL/GenBank/DDBJ whole genome shotgun (WGS) entry which is preliminary data.</text>
</comment>
<keyword evidence="1" id="KW-1133">Transmembrane helix</keyword>
<evidence type="ECO:0000313" key="3">
    <source>
        <dbReference type="EMBL" id="ORW12533.1"/>
    </source>
</evidence>
<name>A0A1X1YND5_9MYCO</name>
<dbReference type="InterPro" id="IPR025196">
    <property type="entry name" value="DUF4126"/>
</dbReference>
<reference evidence="3 4" key="1">
    <citation type="submission" date="2016-01" db="EMBL/GenBank/DDBJ databases">
        <title>The new phylogeny of the genus Mycobacterium.</title>
        <authorList>
            <person name="Tarcisio F."/>
            <person name="Conor M."/>
            <person name="Antonella G."/>
            <person name="Elisabetta G."/>
            <person name="Giulia F.S."/>
            <person name="Sara T."/>
            <person name="Anna F."/>
            <person name="Clotilde B."/>
            <person name="Roberto B."/>
            <person name="Veronica D.S."/>
            <person name="Fabio R."/>
            <person name="Monica P."/>
            <person name="Olivier J."/>
            <person name="Enrico T."/>
            <person name="Nicola S."/>
        </authorList>
    </citation>
    <scope>NUCLEOTIDE SEQUENCE [LARGE SCALE GENOMIC DNA]</scope>
    <source>
        <strain evidence="3 4">DSM 45394</strain>
    </source>
</reference>
<organism evidence="3 4">
    <name type="scientific">Mycolicibacter longobardus</name>
    <dbReference type="NCBI Taxonomy" id="1108812"/>
    <lineage>
        <taxon>Bacteria</taxon>
        <taxon>Bacillati</taxon>
        <taxon>Actinomycetota</taxon>
        <taxon>Actinomycetes</taxon>
        <taxon>Mycobacteriales</taxon>
        <taxon>Mycobacteriaceae</taxon>
        <taxon>Mycolicibacter</taxon>
    </lineage>
</organism>
<evidence type="ECO:0000313" key="4">
    <source>
        <dbReference type="Proteomes" id="UP000193866"/>
    </source>
</evidence>
<evidence type="ECO:0000259" key="2">
    <source>
        <dbReference type="Pfam" id="PF13548"/>
    </source>
</evidence>
<dbReference type="Pfam" id="PF13548">
    <property type="entry name" value="DUF4126"/>
    <property type="match status" value="1"/>
</dbReference>
<sequence>MTHFIVLVLALLIGAVAGLRAFTAPAVMAWAAALHWINLDGTWVQWLSHPVTVTVLTVLAVGELITDQLPSTPNRTVPLQFIARILLGGFAGAVLGTAWNFTWTALGAAMIGAVIGTLVGLGMRQRLVAANDGHDLPIALLEDSVAVLSGIAIAALTAVV</sequence>
<evidence type="ECO:0000256" key="1">
    <source>
        <dbReference type="SAM" id="Phobius"/>
    </source>
</evidence>
<dbReference type="AlphaFoldDB" id="A0A1X1YND5"/>
<dbReference type="RefSeq" id="WP_085264128.1">
    <property type="nucleotide sequence ID" value="NZ_JACKVG010000015.1"/>
</dbReference>
<feature type="domain" description="DUF4126" evidence="2">
    <location>
        <begin position="7"/>
        <end position="146"/>
    </location>
</feature>
<dbReference type="EMBL" id="LQPG01000011">
    <property type="protein sequence ID" value="ORW12533.1"/>
    <property type="molecule type" value="Genomic_DNA"/>
</dbReference>
<proteinExistence type="predicted"/>
<feature type="transmembrane region" description="Helical" evidence="1">
    <location>
        <begin position="77"/>
        <end position="95"/>
    </location>
</feature>
<accession>A0A1X1YND5</accession>
<keyword evidence="1" id="KW-0472">Membrane</keyword>